<dbReference type="Proteomes" id="UP001201163">
    <property type="component" value="Unassembled WGS sequence"/>
</dbReference>
<comment type="similarity">
    <text evidence="1">Belongs to the metallo-beta-lactamase superfamily. Glyoxalase II family.</text>
</comment>
<dbReference type="AlphaFoldDB" id="A0AAD4LTE4"/>
<dbReference type="InterPro" id="IPR041516">
    <property type="entry name" value="LACTB2_WH"/>
</dbReference>
<dbReference type="CDD" id="cd07722">
    <property type="entry name" value="LACTB2-like_MBL-fold"/>
    <property type="match status" value="1"/>
</dbReference>
<dbReference type="Gene3D" id="3.60.15.10">
    <property type="entry name" value="Ribonuclease Z/Hydroxyacylglutathione hydrolase-like"/>
    <property type="match status" value="1"/>
</dbReference>
<organism evidence="6 7">
    <name type="scientific">Lactarius akahatsu</name>
    <dbReference type="NCBI Taxonomy" id="416441"/>
    <lineage>
        <taxon>Eukaryota</taxon>
        <taxon>Fungi</taxon>
        <taxon>Dikarya</taxon>
        <taxon>Basidiomycota</taxon>
        <taxon>Agaricomycotina</taxon>
        <taxon>Agaricomycetes</taxon>
        <taxon>Russulales</taxon>
        <taxon>Russulaceae</taxon>
        <taxon>Lactarius</taxon>
    </lineage>
</organism>
<dbReference type="Pfam" id="PF17778">
    <property type="entry name" value="WHD_BLACT"/>
    <property type="match status" value="1"/>
</dbReference>
<evidence type="ECO:0000259" key="5">
    <source>
        <dbReference type="SMART" id="SM00849"/>
    </source>
</evidence>
<reference evidence="6" key="1">
    <citation type="submission" date="2022-01" db="EMBL/GenBank/DDBJ databases">
        <title>Comparative genomics reveals a dynamic genome evolution in the ectomycorrhizal milk-cap (Lactarius) mushrooms.</title>
        <authorList>
            <consortium name="DOE Joint Genome Institute"/>
            <person name="Lebreton A."/>
            <person name="Tang N."/>
            <person name="Kuo A."/>
            <person name="LaButti K."/>
            <person name="Drula E."/>
            <person name="Barry K."/>
            <person name="Clum A."/>
            <person name="Lipzen A."/>
            <person name="Mousain D."/>
            <person name="Ng V."/>
            <person name="Wang R."/>
            <person name="Wang X."/>
            <person name="Dai Y."/>
            <person name="Henrissat B."/>
            <person name="Grigoriev I.V."/>
            <person name="Guerin-Laguette A."/>
            <person name="Yu F."/>
            <person name="Martin F.M."/>
        </authorList>
    </citation>
    <scope>NUCLEOTIDE SEQUENCE</scope>
    <source>
        <strain evidence="6">QP</strain>
    </source>
</reference>
<dbReference type="GO" id="GO:0016787">
    <property type="term" value="F:hydrolase activity"/>
    <property type="evidence" value="ECO:0007669"/>
    <property type="project" value="UniProtKB-KW"/>
</dbReference>
<keyword evidence="4" id="KW-0862">Zinc</keyword>
<keyword evidence="2" id="KW-0479">Metal-binding</keyword>
<gene>
    <name evidence="6" type="ORF">EDB92DRAFT_1827836</name>
</gene>
<dbReference type="SMART" id="SM00849">
    <property type="entry name" value="Lactamase_B"/>
    <property type="match status" value="1"/>
</dbReference>
<dbReference type="GO" id="GO:0046872">
    <property type="term" value="F:metal ion binding"/>
    <property type="evidence" value="ECO:0007669"/>
    <property type="project" value="UniProtKB-KW"/>
</dbReference>
<protein>
    <submittedName>
        <fullName evidence="6">Metallo-hydrolase/oxidoreductase</fullName>
    </submittedName>
</protein>
<evidence type="ECO:0000256" key="1">
    <source>
        <dbReference type="ARBA" id="ARBA00006759"/>
    </source>
</evidence>
<evidence type="ECO:0000313" key="6">
    <source>
        <dbReference type="EMBL" id="KAH9001620.1"/>
    </source>
</evidence>
<dbReference type="GO" id="GO:0044550">
    <property type="term" value="P:secondary metabolite biosynthetic process"/>
    <property type="evidence" value="ECO:0007669"/>
    <property type="project" value="TreeGrafter"/>
</dbReference>
<evidence type="ECO:0000256" key="4">
    <source>
        <dbReference type="ARBA" id="ARBA00022833"/>
    </source>
</evidence>
<feature type="domain" description="Metallo-beta-lactamase" evidence="5">
    <location>
        <begin position="32"/>
        <end position="240"/>
    </location>
</feature>
<keyword evidence="7" id="KW-1185">Reference proteome</keyword>
<dbReference type="Pfam" id="PF00753">
    <property type="entry name" value="Lactamase_B"/>
    <property type="match status" value="2"/>
</dbReference>
<dbReference type="PANTHER" id="PTHR23131">
    <property type="entry name" value="ENDORIBONUCLEASE LACTB2"/>
    <property type="match status" value="1"/>
</dbReference>
<proteinExistence type="inferred from homology"/>
<dbReference type="EMBL" id="JAKELL010000001">
    <property type="protein sequence ID" value="KAH9001620.1"/>
    <property type="molecule type" value="Genomic_DNA"/>
</dbReference>
<dbReference type="SUPFAM" id="SSF56281">
    <property type="entry name" value="Metallo-hydrolase/oxidoreductase"/>
    <property type="match status" value="1"/>
</dbReference>
<dbReference type="InterPro" id="IPR036866">
    <property type="entry name" value="RibonucZ/Hydroxyglut_hydro"/>
</dbReference>
<keyword evidence="3" id="KW-0378">Hydrolase</keyword>
<dbReference type="PANTHER" id="PTHR23131:SF0">
    <property type="entry name" value="ENDORIBONUCLEASE LACTB2"/>
    <property type="match status" value="1"/>
</dbReference>
<evidence type="ECO:0000313" key="7">
    <source>
        <dbReference type="Proteomes" id="UP001201163"/>
    </source>
</evidence>
<dbReference type="InterPro" id="IPR047921">
    <property type="entry name" value="LACTB2-like_MBL-fold"/>
</dbReference>
<dbReference type="InterPro" id="IPR050662">
    <property type="entry name" value="Sec-metab_biosynth-thioest"/>
</dbReference>
<name>A0AAD4LTE4_9AGAM</name>
<comment type="caution">
    <text evidence="6">The sequence shown here is derived from an EMBL/GenBank/DDBJ whole genome shotgun (WGS) entry which is preliminary data.</text>
</comment>
<dbReference type="InterPro" id="IPR036388">
    <property type="entry name" value="WH-like_DNA-bd_sf"/>
</dbReference>
<evidence type="ECO:0000256" key="3">
    <source>
        <dbReference type="ARBA" id="ARBA00022801"/>
    </source>
</evidence>
<sequence length="332" mass="36826">MEKLEALKPITRISDKVVRILGQNPGKFTLQGTNTYIVGASNPYILVDTGEGKPEYPPTLRTALENPRHPSLPDISDIILTHRHHDHIRGLPSVLSLCRDLWAKRNPETPFSPPRIHKFPLPTPNSDLVLNELQSGLRGGDYLSAPGGGHFHDLADGQKLTASVLPPGSNPNDWTLEVLHCPGHTADSVSLLFAADRALFTGDGVLGQGTAVFEDLYEYLASLHKKYDARDKYDVLYPGHGPVVSNGAQTIRAYIDHRLERESQVLAVLGTTPPEGSWTTWTIVSRVYERYPESLLEAAARGIILHLKKLEREGRVRFLGGELKEARWELVH</sequence>
<dbReference type="Gene3D" id="1.10.10.10">
    <property type="entry name" value="Winged helix-like DNA-binding domain superfamily/Winged helix DNA-binding domain"/>
    <property type="match status" value="1"/>
</dbReference>
<dbReference type="InterPro" id="IPR001279">
    <property type="entry name" value="Metallo-B-lactamas"/>
</dbReference>
<accession>A0AAD4LTE4</accession>
<evidence type="ECO:0000256" key="2">
    <source>
        <dbReference type="ARBA" id="ARBA00022723"/>
    </source>
</evidence>